<organism evidence="1">
    <name type="scientific">Spongospora subterranea</name>
    <dbReference type="NCBI Taxonomy" id="70186"/>
    <lineage>
        <taxon>Eukaryota</taxon>
        <taxon>Sar</taxon>
        <taxon>Rhizaria</taxon>
        <taxon>Endomyxa</taxon>
        <taxon>Phytomyxea</taxon>
        <taxon>Plasmodiophorida</taxon>
        <taxon>Plasmodiophoridae</taxon>
        <taxon>Spongospora</taxon>
    </lineage>
</organism>
<reference evidence="1" key="1">
    <citation type="submission" date="2015-04" db="EMBL/GenBank/DDBJ databases">
        <title>The genome sequence of the plant pathogenic Rhizarian Plasmodiophora brassicae reveals insights in its biotrophic life cycle and the origin of chitin synthesis.</title>
        <authorList>
            <person name="Schwelm A."/>
            <person name="Fogelqvist J."/>
            <person name="Knaust A."/>
            <person name="Julke S."/>
            <person name="Lilja T."/>
            <person name="Dhandapani V."/>
            <person name="Bonilla-Rosso G."/>
            <person name="Karlsson M."/>
            <person name="Shevchenko A."/>
            <person name="Choi S.R."/>
            <person name="Kim H.G."/>
            <person name="Park J.Y."/>
            <person name="Lim Y.P."/>
            <person name="Ludwig-Muller J."/>
            <person name="Dixelius C."/>
        </authorList>
    </citation>
    <scope>NUCLEOTIDE SEQUENCE</scope>
    <source>
        <tissue evidence="1">Potato root galls</tissue>
    </source>
</reference>
<dbReference type="EMBL" id="HACM01009476">
    <property type="protein sequence ID" value="CRZ09918.1"/>
    <property type="molecule type" value="Transcribed_RNA"/>
</dbReference>
<proteinExistence type="predicted"/>
<sequence>MAGEMCAWSPILLNNFTMIIPYLDATDLRVFPCVSTQISAGNRLRILRRYFHIGRYPVLHNRSPKFWMRLYMSSVDSRPCPSVLGRRPITCLRDYIGESRKVFIQNTDHRVFRLEDIRPFTTVKTFCHRFAFSATHFEIFTIDGEQIIIDPNITSQYANALLLPGHILQIWEKLYRQPQIAYLTFVYVCRGEYTHHVLPFNRLSHQSSSFNDPIADQYPSIARYLHSGRPWLIYRNVQKVVRDRTRRKRGNRRSHYYSHDFTDVNDILEQLDNWLSRGNPVPRAENVASVDLSFPSLYWWIRSYSDTIRHEYPLDSFGVVFFLSGKYWIRLYFIPVSPEVVWPSPVRGFQTLYELFTELNRIGEILNRFVSDSIAIYSSLFRHNDSYREVIS</sequence>
<dbReference type="AlphaFoldDB" id="A0A0H5R726"/>
<evidence type="ECO:0000313" key="1">
    <source>
        <dbReference type="EMBL" id="CRZ09918.1"/>
    </source>
</evidence>
<name>A0A0H5R726_9EUKA</name>
<protein>
    <submittedName>
        <fullName evidence="1">Uncharacterized protein</fullName>
    </submittedName>
</protein>
<accession>A0A0H5R726</accession>